<feature type="DNA-binding region" description="OmpR/PhoB-type" evidence="9">
    <location>
        <begin position="129"/>
        <end position="225"/>
    </location>
</feature>
<evidence type="ECO:0000256" key="6">
    <source>
        <dbReference type="ARBA" id="ARBA00023163"/>
    </source>
</evidence>
<feature type="modified residue" description="4-aspartylphosphate" evidence="8">
    <location>
        <position position="56"/>
    </location>
</feature>
<accession>A0A8I0AEX8</accession>
<evidence type="ECO:0000256" key="3">
    <source>
        <dbReference type="ARBA" id="ARBA00023012"/>
    </source>
</evidence>
<organism evidence="12 13">
    <name type="scientific">Coprococcus hominis</name>
    <name type="common">ex Liu et al. 2022</name>
    <dbReference type="NCBI Taxonomy" id="2763039"/>
    <lineage>
        <taxon>Bacteria</taxon>
        <taxon>Bacillati</taxon>
        <taxon>Bacillota</taxon>
        <taxon>Clostridia</taxon>
        <taxon>Lachnospirales</taxon>
        <taxon>Lachnospiraceae</taxon>
        <taxon>Coprococcus</taxon>
    </lineage>
</organism>
<dbReference type="Pfam" id="PF00486">
    <property type="entry name" value="Trans_reg_C"/>
    <property type="match status" value="1"/>
</dbReference>
<evidence type="ECO:0000256" key="9">
    <source>
        <dbReference type="PROSITE-ProRule" id="PRU01091"/>
    </source>
</evidence>
<dbReference type="EMBL" id="JACOOX010000003">
    <property type="protein sequence ID" value="MBC5662623.1"/>
    <property type="molecule type" value="Genomic_DNA"/>
</dbReference>
<evidence type="ECO:0000256" key="5">
    <source>
        <dbReference type="ARBA" id="ARBA00023125"/>
    </source>
</evidence>
<keyword evidence="5 9" id="KW-0238">DNA-binding</keyword>
<dbReference type="Proteomes" id="UP000615234">
    <property type="component" value="Unassembled WGS sequence"/>
</dbReference>
<sequence length="234" mass="27017">MTYQILMIEDDEQICEVVKDYFTRESENEIVVRTAQNGQDGLDLFETERVDLVLLDIMLPGMDGFAICREMRRTSMVPILFLTARISERDILLGYDLGCDDYIIKPFSLVTLYAKCKALIRRSKDLSRTGELVCGRIHMKPSEYRVLVDSQEIELAPKEFALLRMLLENKNKTVARERLLIGVWGYDYEGSDRCVDNHIRKIRKHLGSAGKQIKTVIGNGYQIRGDDDEKEQKE</sequence>
<proteinExistence type="predicted"/>
<dbReference type="GO" id="GO:0006355">
    <property type="term" value="P:regulation of DNA-templated transcription"/>
    <property type="evidence" value="ECO:0007669"/>
    <property type="project" value="InterPro"/>
</dbReference>
<dbReference type="GO" id="GO:0000976">
    <property type="term" value="F:transcription cis-regulatory region binding"/>
    <property type="evidence" value="ECO:0007669"/>
    <property type="project" value="TreeGrafter"/>
</dbReference>
<protein>
    <recommendedName>
        <fullName evidence="1">Stage 0 sporulation protein A homolog</fullName>
    </recommendedName>
</protein>
<dbReference type="Gene3D" id="3.40.50.2300">
    <property type="match status" value="1"/>
</dbReference>
<evidence type="ECO:0000259" key="11">
    <source>
        <dbReference type="PROSITE" id="PS51755"/>
    </source>
</evidence>
<keyword evidence="3" id="KW-0902">Two-component regulatory system</keyword>
<evidence type="ECO:0000256" key="2">
    <source>
        <dbReference type="ARBA" id="ARBA00022553"/>
    </source>
</evidence>
<dbReference type="PROSITE" id="PS50110">
    <property type="entry name" value="RESPONSE_REGULATORY"/>
    <property type="match status" value="1"/>
</dbReference>
<dbReference type="SMART" id="SM00448">
    <property type="entry name" value="REC"/>
    <property type="match status" value="1"/>
</dbReference>
<dbReference type="SMART" id="SM00862">
    <property type="entry name" value="Trans_reg_C"/>
    <property type="match status" value="1"/>
</dbReference>
<keyword evidence="6" id="KW-0804">Transcription</keyword>
<dbReference type="CDD" id="cd00383">
    <property type="entry name" value="trans_reg_C"/>
    <property type="match status" value="1"/>
</dbReference>
<dbReference type="SUPFAM" id="SSF52172">
    <property type="entry name" value="CheY-like"/>
    <property type="match status" value="1"/>
</dbReference>
<dbReference type="GO" id="GO:0000156">
    <property type="term" value="F:phosphorelay response regulator activity"/>
    <property type="evidence" value="ECO:0007669"/>
    <property type="project" value="TreeGrafter"/>
</dbReference>
<dbReference type="Gene3D" id="1.10.10.10">
    <property type="entry name" value="Winged helix-like DNA-binding domain superfamily/Winged helix DNA-binding domain"/>
    <property type="match status" value="1"/>
</dbReference>
<dbReference type="PANTHER" id="PTHR48111:SF1">
    <property type="entry name" value="TWO-COMPONENT RESPONSE REGULATOR ORR33"/>
    <property type="match status" value="1"/>
</dbReference>
<evidence type="ECO:0000313" key="12">
    <source>
        <dbReference type="EMBL" id="MBC5662623.1"/>
    </source>
</evidence>
<evidence type="ECO:0000259" key="10">
    <source>
        <dbReference type="PROSITE" id="PS50110"/>
    </source>
</evidence>
<keyword evidence="4" id="KW-0805">Transcription regulation</keyword>
<comment type="function">
    <text evidence="7">May play the central regulatory role in sporulation. It may be an element of the effector pathway responsible for the activation of sporulation genes in response to nutritional stress. Spo0A may act in concert with spo0H (a sigma factor) to control the expression of some genes that are critical to the sporulation process.</text>
</comment>
<gene>
    <name evidence="12" type="ORF">H8S09_06890</name>
</gene>
<evidence type="ECO:0000256" key="4">
    <source>
        <dbReference type="ARBA" id="ARBA00023015"/>
    </source>
</evidence>
<evidence type="ECO:0000256" key="1">
    <source>
        <dbReference type="ARBA" id="ARBA00018672"/>
    </source>
</evidence>
<dbReference type="CDD" id="cd17574">
    <property type="entry name" value="REC_OmpR"/>
    <property type="match status" value="1"/>
</dbReference>
<evidence type="ECO:0000256" key="7">
    <source>
        <dbReference type="ARBA" id="ARBA00024867"/>
    </source>
</evidence>
<dbReference type="FunFam" id="3.40.50.2300:FF:000001">
    <property type="entry name" value="DNA-binding response regulator PhoB"/>
    <property type="match status" value="1"/>
</dbReference>
<dbReference type="AlphaFoldDB" id="A0A8I0AEX8"/>
<dbReference type="InterPro" id="IPR001867">
    <property type="entry name" value="OmpR/PhoB-type_DNA-bd"/>
</dbReference>
<name>A0A8I0AEX8_9FIRM</name>
<keyword evidence="2 8" id="KW-0597">Phosphoprotein</keyword>
<dbReference type="SUPFAM" id="SSF46894">
    <property type="entry name" value="C-terminal effector domain of the bipartite response regulators"/>
    <property type="match status" value="1"/>
</dbReference>
<dbReference type="InterPro" id="IPR016032">
    <property type="entry name" value="Sig_transdc_resp-reg_C-effctor"/>
</dbReference>
<dbReference type="PROSITE" id="PS51755">
    <property type="entry name" value="OMPR_PHOB"/>
    <property type="match status" value="1"/>
</dbReference>
<dbReference type="GO" id="GO:0032993">
    <property type="term" value="C:protein-DNA complex"/>
    <property type="evidence" value="ECO:0007669"/>
    <property type="project" value="TreeGrafter"/>
</dbReference>
<evidence type="ECO:0000313" key="13">
    <source>
        <dbReference type="Proteomes" id="UP000615234"/>
    </source>
</evidence>
<feature type="domain" description="OmpR/PhoB-type" evidence="11">
    <location>
        <begin position="129"/>
        <end position="225"/>
    </location>
</feature>
<reference evidence="12 13" key="1">
    <citation type="submission" date="2020-08" db="EMBL/GenBank/DDBJ databases">
        <title>Genome public.</title>
        <authorList>
            <person name="Liu C."/>
            <person name="Sun Q."/>
        </authorList>
    </citation>
    <scope>NUCLEOTIDE SEQUENCE [LARGE SCALE GENOMIC DNA]</scope>
    <source>
        <strain evidence="12 13">NSJ-10</strain>
    </source>
</reference>
<dbReference type="RefSeq" id="WP_021943731.1">
    <property type="nucleotide sequence ID" value="NZ_JACOOX010000003.1"/>
</dbReference>
<comment type="caution">
    <text evidence="12">The sequence shown here is derived from an EMBL/GenBank/DDBJ whole genome shotgun (WGS) entry which is preliminary data.</text>
</comment>
<dbReference type="InterPro" id="IPR036388">
    <property type="entry name" value="WH-like_DNA-bd_sf"/>
</dbReference>
<dbReference type="InterPro" id="IPR001789">
    <property type="entry name" value="Sig_transdc_resp-reg_receiver"/>
</dbReference>
<dbReference type="InterPro" id="IPR011006">
    <property type="entry name" value="CheY-like_superfamily"/>
</dbReference>
<keyword evidence="13" id="KW-1185">Reference proteome</keyword>
<evidence type="ECO:0000256" key="8">
    <source>
        <dbReference type="PROSITE-ProRule" id="PRU00169"/>
    </source>
</evidence>
<dbReference type="PANTHER" id="PTHR48111">
    <property type="entry name" value="REGULATOR OF RPOS"/>
    <property type="match status" value="1"/>
</dbReference>
<feature type="domain" description="Response regulatory" evidence="10">
    <location>
        <begin position="4"/>
        <end position="120"/>
    </location>
</feature>
<dbReference type="GO" id="GO:0005829">
    <property type="term" value="C:cytosol"/>
    <property type="evidence" value="ECO:0007669"/>
    <property type="project" value="TreeGrafter"/>
</dbReference>
<dbReference type="Pfam" id="PF00072">
    <property type="entry name" value="Response_reg"/>
    <property type="match status" value="1"/>
</dbReference>
<dbReference type="InterPro" id="IPR039420">
    <property type="entry name" value="WalR-like"/>
</dbReference>